<dbReference type="PANTHER" id="PTHR43537">
    <property type="entry name" value="TRANSCRIPTIONAL REGULATOR, GNTR FAMILY"/>
    <property type="match status" value="1"/>
</dbReference>
<dbReference type="EMBL" id="JAOYEY010000032">
    <property type="protein sequence ID" value="MCV9885465.1"/>
    <property type="molecule type" value="Genomic_DNA"/>
</dbReference>
<dbReference type="SUPFAM" id="SSF46785">
    <property type="entry name" value="Winged helix' DNA-binding domain"/>
    <property type="match status" value="1"/>
</dbReference>
<dbReference type="SMART" id="SM00895">
    <property type="entry name" value="FCD"/>
    <property type="match status" value="1"/>
</dbReference>
<evidence type="ECO:0000256" key="3">
    <source>
        <dbReference type="ARBA" id="ARBA00023163"/>
    </source>
</evidence>
<name>A0ABT3DEG6_9BACI</name>
<dbReference type="PRINTS" id="PR00035">
    <property type="entry name" value="HTHGNTR"/>
</dbReference>
<keyword evidence="1" id="KW-0805">Transcription regulation</keyword>
<dbReference type="CDD" id="cd07377">
    <property type="entry name" value="WHTH_GntR"/>
    <property type="match status" value="1"/>
</dbReference>
<evidence type="ECO:0000313" key="5">
    <source>
        <dbReference type="EMBL" id="MCV9885465.1"/>
    </source>
</evidence>
<evidence type="ECO:0000313" key="6">
    <source>
        <dbReference type="Proteomes" id="UP001526147"/>
    </source>
</evidence>
<feature type="domain" description="HTH gntR-type" evidence="4">
    <location>
        <begin position="9"/>
        <end position="76"/>
    </location>
</feature>
<keyword evidence="3" id="KW-0804">Transcription</keyword>
<evidence type="ECO:0000259" key="4">
    <source>
        <dbReference type="PROSITE" id="PS50949"/>
    </source>
</evidence>
<dbReference type="SUPFAM" id="SSF48008">
    <property type="entry name" value="GntR ligand-binding domain-like"/>
    <property type="match status" value="1"/>
</dbReference>
<dbReference type="Gene3D" id="1.20.120.530">
    <property type="entry name" value="GntR ligand-binding domain-like"/>
    <property type="match status" value="1"/>
</dbReference>
<comment type="caution">
    <text evidence="5">The sequence shown here is derived from an EMBL/GenBank/DDBJ whole genome shotgun (WGS) entry which is preliminary data.</text>
</comment>
<keyword evidence="6" id="KW-1185">Reference proteome</keyword>
<proteinExistence type="predicted"/>
<dbReference type="InterPro" id="IPR036390">
    <property type="entry name" value="WH_DNA-bd_sf"/>
</dbReference>
<organism evidence="5 6">
    <name type="scientific">Metabacillus halosaccharovorans</name>
    <dbReference type="NCBI Taxonomy" id="930124"/>
    <lineage>
        <taxon>Bacteria</taxon>
        <taxon>Bacillati</taxon>
        <taxon>Bacillota</taxon>
        <taxon>Bacilli</taxon>
        <taxon>Bacillales</taxon>
        <taxon>Bacillaceae</taxon>
        <taxon>Metabacillus</taxon>
    </lineage>
</organism>
<dbReference type="InterPro" id="IPR036388">
    <property type="entry name" value="WH-like_DNA-bd_sf"/>
</dbReference>
<keyword evidence="2" id="KW-0238">DNA-binding</keyword>
<dbReference type="RefSeq" id="WP_264142247.1">
    <property type="nucleotide sequence ID" value="NZ_JAOYEY010000032.1"/>
</dbReference>
<gene>
    <name evidence="5" type="ORF">OIH86_07355</name>
</gene>
<dbReference type="Gene3D" id="1.10.10.10">
    <property type="entry name" value="Winged helix-like DNA-binding domain superfamily/Winged helix DNA-binding domain"/>
    <property type="match status" value="1"/>
</dbReference>
<sequence>MYIDHKPRSSTSNQVYEELKSQILNLQLTPGTSISEKEMSEKFNVSRTPVRESFLRLSREGLLNVFPQRGTFVSLIDLNLVEEARFMREHLERAVIRLACETFPQDKLITLEMNLSMQKVCIEQQDYRKMFELDEEYHKTIFMGCQKYNIWSVIQQMNVHFNRSRMLRLATDFNWYTIYLQHKEIFEGIKEKNPDKAEKLMQEHLMLAVIDKEYLKRSYPNYFK</sequence>
<dbReference type="PANTHER" id="PTHR43537:SF6">
    <property type="entry name" value="HTH-TYPE TRANSCRIPTIONAL REPRESSOR RSPR"/>
    <property type="match status" value="1"/>
</dbReference>
<dbReference type="SMART" id="SM00345">
    <property type="entry name" value="HTH_GNTR"/>
    <property type="match status" value="1"/>
</dbReference>
<dbReference type="InterPro" id="IPR011711">
    <property type="entry name" value="GntR_C"/>
</dbReference>
<evidence type="ECO:0000256" key="1">
    <source>
        <dbReference type="ARBA" id="ARBA00023015"/>
    </source>
</evidence>
<dbReference type="Pfam" id="PF07729">
    <property type="entry name" value="FCD"/>
    <property type="match status" value="1"/>
</dbReference>
<evidence type="ECO:0000256" key="2">
    <source>
        <dbReference type="ARBA" id="ARBA00023125"/>
    </source>
</evidence>
<dbReference type="Proteomes" id="UP001526147">
    <property type="component" value="Unassembled WGS sequence"/>
</dbReference>
<reference evidence="5 6" key="1">
    <citation type="submission" date="2022-10" db="EMBL/GenBank/DDBJ databases">
        <title>Draft genome assembly of moderately radiation resistant bacterium Metabacillus halosaccharovorans.</title>
        <authorList>
            <person name="Pal S."/>
            <person name="Gopinathan A."/>
        </authorList>
    </citation>
    <scope>NUCLEOTIDE SEQUENCE [LARGE SCALE GENOMIC DNA]</scope>
    <source>
        <strain evidence="5 6">VITHBRA001</strain>
    </source>
</reference>
<dbReference type="InterPro" id="IPR000524">
    <property type="entry name" value="Tscrpt_reg_HTH_GntR"/>
</dbReference>
<accession>A0ABT3DEG6</accession>
<dbReference type="Pfam" id="PF00392">
    <property type="entry name" value="GntR"/>
    <property type="match status" value="1"/>
</dbReference>
<dbReference type="InterPro" id="IPR008920">
    <property type="entry name" value="TF_FadR/GntR_C"/>
</dbReference>
<dbReference type="PROSITE" id="PS50949">
    <property type="entry name" value="HTH_GNTR"/>
    <property type="match status" value="1"/>
</dbReference>
<protein>
    <submittedName>
        <fullName evidence="5">GntR family transcriptional regulator</fullName>
    </submittedName>
</protein>